<feature type="domain" description="Peptidase S11 D-alanyl-D-alanine carboxypeptidase A N-terminal" evidence="1">
    <location>
        <begin position="236"/>
        <end position="316"/>
    </location>
</feature>
<protein>
    <recommendedName>
        <fullName evidence="1">Peptidase S11 D-alanyl-D-alanine carboxypeptidase A N-terminal domain-containing protein</fullName>
    </recommendedName>
</protein>
<reference evidence="2" key="1">
    <citation type="submission" date="2021-01" db="EMBL/GenBank/DDBJ databases">
        <authorList>
            <consortium name="Genoscope - CEA"/>
            <person name="William W."/>
        </authorList>
    </citation>
    <scope>NUCLEOTIDE SEQUENCE</scope>
</reference>
<dbReference type="EMBL" id="CAJJDM010000076">
    <property type="protein sequence ID" value="CAD8084820.1"/>
    <property type="molecule type" value="Genomic_DNA"/>
</dbReference>
<dbReference type="PANTHER" id="PTHR21581">
    <property type="entry name" value="D-ALANYL-D-ALANINE CARBOXYPEPTIDASE"/>
    <property type="match status" value="1"/>
</dbReference>
<proteinExistence type="predicted"/>
<dbReference type="FunFam" id="3.40.710.10:FF:000097">
    <property type="entry name" value="Uncharacterized protein"/>
    <property type="match status" value="1"/>
</dbReference>
<dbReference type="InterPro" id="IPR001967">
    <property type="entry name" value="Peptidase_S11_N"/>
</dbReference>
<accession>A0A8S1MX59</accession>
<dbReference type="AlphaFoldDB" id="A0A8S1MX59"/>
<dbReference type="GO" id="GO:0006508">
    <property type="term" value="P:proteolysis"/>
    <property type="evidence" value="ECO:0007669"/>
    <property type="project" value="InterPro"/>
</dbReference>
<dbReference type="GO" id="GO:0009002">
    <property type="term" value="F:serine-type D-Ala-D-Ala carboxypeptidase activity"/>
    <property type="evidence" value="ECO:0007669"/>
    <property type="project" value="InterPro"/>
</dbReference>
<dbReference type="Proteomes" id="UP000688137">
    <property type="component" value="Unassembled WGS sequence"/>
</dbReference>
<feature type="domain" description="Peptidase S11 D-alanyl-D-alanine carboxypeptidase A N-terminal" evidence="1">
    <location>
        <begin position="356"/>
        <end position="478"/>
    </location>
</feature>
<evidence type="ECO:0000259" key="1">
    <source>
        <dbReference type="Pfam" id="PF00768"/>
    </source>
</evidence>
<dbReference type="Pfam" id="PF00768">
    <property type="entry name" value="Peptidase_S11"/>
    <property type="match status" value="2"/>
</dbReference>
<sequence>MNANPKDAFSVSLSKFHRKSLHSQMANTSGCNQLNDLPNIPLPELKVRGLQSAKIKASPKRSPHILKFYVHDAQCILNDPIKKANRRYENQSEYVFVDTYLDALHVIAQEEKKYKQGNGQTIQSEEFSEQQISINPQPTLPNLPAQLMRERMRVYAQSQQKEPQSIESQLAQRQPKKVIKTATSLMTKKILPNKLTVSLSVHQAIPSIKHKVSAKRWVMFTKQKNEKCFNKSVGWQEFQKGEVASITKIMTCYTTLTYLKEYNIEPDQIKIKIPGHAECIDGTSAFLNAGGILTIKQLLFALMLPSGNDAALVLSFTIAYLMILQKTEIYQYNRYLKGAIIDIEPQIERNKKLLKHTFLDQMNKHAISIKMENTNYSSVHGLNDEKNVSCPNDISKLIEKCIQLEVFLEIITTKIFKTHALTDKGGKATLYKWKNTNKLLKKSGWMGVKTGVTPNAGPCFTGYYKNNDMEAIIVVLNCSSMNQRFRDAEVLLISALK</sequence>
<evidence type="ECO:0000313" key="3">
    <source>
        <dbReference type="Proteomes" id="UP000688137"/>
    </source>
</evidence>
<name>A0A8S1MX59_PARPR</name>
<gene>
    <name evidence="2" type="ORF">PPRIM_AZ9-3.1.T0730005</name>
</gene>
<keyword evidence="3" id="KW-1185">Reference proteome</keyword>
<organism evidence="2 3">
    <name type="scientific">Paramecium primaurelia</name>
    <dbReference type="NCBI Taxonomy" id="5886"/>
    <lineage>
        <taxon>Eukaryota</taxon>
        <taxon>Sar</taxon>
        <taxon>Alveolata</taxon>
        <taxon>Ciliophora</taxon>
        <taxon>Intramacronucleata</taxon>
        <taxon>Oligohymenophorea</taxon>
        <taxon>Peniculida</taxon>
        <taxon>Parameciidae</taxon>
        <taxon>Paramecium</taxon>
    </lineage>
</organism>
<dbReference type="OMA" id="HAISIKM"/>
<comment type="caution">
    <text evidence="2">The sequence shown here is derived from an EMBL/GenBank/DDBJ whole genome shotgun (WGS) entry which is preliminary data.</text>
</comment>
<evidence type="ECO:0000313" key="2">
    <source>
        <dbReference type="EMBL" id="CAD8084820.1"/>
    </source>
</evidence>
<dbReference type="PANTHER" id="PTHR21581:SF6">
    <property type="entry name" value="TRAFFICKING PROTEIN PARTICLE COMPLEX SUBUNIT 12"/>
    <property type="match status" value="1"/>
</dbReference>